<dbReference type="Gene3D" id="2.60.40.420">
    <property type="entry name" value="Cupredoxins - blue copper proteins"/>
    <property type="match status" value="1"/>
</dbReference>
<dbReference type="SUPFAM" id="SSF49503">
    <property type="entry name" value="Cupredoxins"/>
    <property type="match status" value="1"/>
</dbReference>
<organism evidence="7 8">
    <name type="scientific">Heracleum sosnowskyi</name>
    <dbReference type="NCBI Taxonomy" id="360622"/>
    <lineage>
        <taxon>Eukaryota</taxon>
        <taxon>Viridiplantae</taxon>
        <taxon>Streptophyta</taxon>
        <taxon>Embryophyta</taxon>
        <taxon>Tracheophyta</taxon>
        <taxon>Spermatophyta</taxon>
        <taxon>Magnoliopsida</taxon>
        <taxon>eudicotyledons</taxon>
        <taxon>Gunneridae</taxon>
        <taxon>Pentapetalae</taxon>
        <taxon>asterids</taxon>
        <taxon>campanulids</taxon>
        <taxon>Apiales</taxon>
        <taxon>Apiaceae</taxon>
        <taxon>Apioideae</taxon>
        <taxon>apioid superclade</taxon>
        <taxon>Tordylieae</taxon>
        <taxon>Tordyliinae</taxon>
        <taxon>Heracleum</taxon>
    </lineage>
</organism>
<evidence type="ECO:0000256" key="5">
    <source>
        <dbReference type="ARBA" id="ARBA00082491"/>
    </source>
</evidence>
<evidence type="ECO:0000313" key="7">
    <source>
        <dbReference type="EMBL" id="KAK1386113.1"/>
    </source>
</evidence>
<reference evidence="7" key="2">
    <citation type="submission" date="2023-05" db="EMBL/GenBank/DDBJ databases">
        <authorList>
            <person name="Schelkunov M.I."/>
        </authorList>
    </citation>
    <scope>NUCLEOTIDE SEQUENCE</scope>
    <source>
        <strain evidence="7">Hsosn_3</strain>
        <tissue evidence="7">Leaf</tissue>
    </source>
</reference>
<dbReference type="CDD" id="cd11013">
    <property type="entry name" value="Plantacyanin"/>
    <property type="match status" value="1"/>
</dbReference>
<dbReference type="InterPro" id="IPR003245">
    <property type="entry name" value="Phytocyanin_dom"/>
</dbReference>
<dbReference type="InterPro" id="IPR039391">
    <property type="entry name" value="Phytocyanin-like"/>
</dbReference>
<evidence type="ECO:0000259" key="6">
    <source>
        <dbReference type="PROSITE" id="PS51485"/>
    </source>
</evidence>
<protein>
    <recommendedName>
        <fullName evidence="4">Basic blue protein</fullName>
    </recommendedName>
    <alternativeName>
        <fullName evidence="5">Plantacyanin</fullName>
    </alternativeName>
</protein>
<dbReference type="GO" id="GO:0005886">
    <property type="term" value="C:plasma membrane"/>
    <property type="evidence" value="ECO:0007669"/>
    <property type="project" value="TreeGrafter"/>
</dbReference>
<dbReference type="AlphaFoldDB" id="A0AAD8IK80"/>
<keyword evidence="3" id="KW-1015">Disulfide bond</keyword>
<evidence type="ECO:0000256" key="1">
    <source>
        <dbReference type="ARBA" id="ARBA00022723"/>
    </source>
</evidence>
<evidence type="ECO:0000256" key="4">
    <source>
        <dbReference type="ARBA" id="ARBA00071970"/>
    </source>
</evidence>
<feature type="domain" description="Phytocyanin" evidence="6">
    <location>
        <begin position="57"/>
        <end position="155"/>
    </location>
</feature>
<dbReference type="GO" id="GO:0009055">
    <property type="term" value="F:electron transfer activity"/>
    <property type="evidence" value="ECO:0007669"/>
    <property type="project" value="InterPro"/>
</dbReference>
<comment type="caution">
    <text evidence="7">The sequence shown here is derived from an EMBL/GenBank/DDBJ whole genome shotgun (WGS) entry which is preliminary data.</text>
</comment>
<dbReference type="PROSITE" id="PS51485">
    <property type="entry name" value="PHYTOCYANIN"/>
    <property type="match status" value="1"/>
</dbReference>
<proteinExistence type="predicted"/>
<dbReference type="FunFam" id="2.60.40.420:FF:000013">
    <property type="entry name" value="basic blue protein-like"/>
    <property type="match status" value="1"/>
</dbReference>
<reference evidence="7" key="1">
    <citation type="submission" date="2023-02" db="EMBL/GenBank/DDBJ databases">
        <title>Genome of toxic invasive species Heracleum sosnowskyi carries increased number of genes despite the absence of recent whole-genome duplications.</title>
        <authorList>
            <person name="Schelkunov M."/>
            <person name="Shtratnikova V."/>
            <person name="Makarenko M."/>
            <person name="Klepikova A."/>
            <person name="Omelchenko D."/>
            <person name="Novikova G."/>
            <person name="Obukhova E."/>
            <person name="Bogdanov V."/>
            <person name="Penin A."/>
            <person name="Logacheva M."/>
        </authorList>
    </citation>
    <scope>NUCLEOTIDE SEQUENCE</scope>
    <source>
        <strain evidence="7">Hsosn_3</strain>
        <tissue evidence="7">Leaf</tissue>
    </source>
</reference>
<keyword evidence="1" id="KW-0479">Metal-binding</keyword>
<dbReference type="InterPro" id="IPR041844">
    <property type="entry name" value="Plantacyanin"/>
</dbReference>
<name>A0AAD8IK80_9APIA</name>
<dbReference type="Pfam" id="PF02298">
    <property type="entry name" value="Cu_bind_like"/>
    <property type="match status" value="1"/>
</dbReference>
<dbReference type="GO" id="GO:0046872">
    <property type="term" value="F:metal ion binding"/>
    <property type="evidence" value="ECO:0007669"/>
    <property type="project" value="UniProtKB-KW"/>
</dbReference>
<dbReference type="EMBL" id="JAUIZM010000005">
    <property type="protein sequence ID" value="KAK1386113.1"/>
    <property type="molecule type" value="Genomic_DNA"/>
</dbReference>
<dbReference type="Proteomes" id="UP001237642">
    <property type="component" value="Unassembled WGS sequence"/>
</dbReference>
<keyword evidence="8" id="KW-1185">Reference proteome</keyword>
<dbReference type="PANTHER" id="PTHR33021:SF9">
    <property type="entry name" value="PUTATIVE, EXPRESSED-RELATED"/>
    <property type="match status" value="1"/>
</dbReference>
<keyword evidence="2" id="KW-0186">Copper</keyword>
<evidence type="ECO:0000256" key="2">
    <source>
        <dbReference type="ARBA" id="ARBA00023008"/>
    </source>
</evidence>
<evidence type="ECO:0000256" key="3">
    <source>
        <dbReference type="ARBA" id="ARBA00023157"/>
    </source>
</evidence>
<sequence>MEGLGFGYRYKFQAVDERLCRPYVLNFWMSKGRGSAVPVVLLVLCLVALQYEVARAAIYTVGGINGWPGWSFYSGRWPTGKSFRAGDVLVFKYNPSIHNVVAVNEGDYNSCITPQGAKVYQSGNDSIRLVSGQNFFFCSVSVHCQVGMKMAVSAI</sequence>
<dbReference type="PANTHER" id="PTHR33021">
    <property type="entry name" value="BLUE COPPER PROTEIN"/>
    <property type="match status" value="1"/>
</dbReference>
<evidence type="ECO:0000313" key="8">
    <source>
        <dbReference type="Proteomes" id="UP001237642"/>
    </source>
</evidence>
<gene>
    <name evidence="7" type="ORF">POM88_023848</name>
</gene>
<accession>A0AAD8IK80</accession>
<dbReference type="InterPro" id="IPR008972">
    <property type="entry name" value="Cupredoxin"/>
</dbReference>